<accession>A0A9X1HJV7</accession>
<evidence type="ECO:0008006" key="3">
    <source>
        <dbReference type="Google" id="ProtNLM"/>
    </source>
</evidence>
<evidence type="ECO:0000313" key="1">
    <source>
        <dbReference type="EMBL" id="MCA6073468.1"/>
    </source>
</evidence>
<comment type="caution">
    <text evidence="1">The sequence shown here is derived from an EMBL/GenBank/DDBJ whole genome shotgun (WGS) entry which is preliminary data.</text>
</comment>
<name>A0A9X1HJV7_9BACT</name>
<dbReference type="RefSeq" id="WP_225696585.1">
    <property type="nucleotide sequence ID" value="NZ_JAIXNE010000001.1"/>
</dbReference>
<keyword evidence="2" id="KW-1185">Reference proteome</keyword>
<evidence type="ECO:0000313" key="2">
    <source>
        <dbReference type="Proteomes" id="UP001139409"/>
    </source>
</evidence>
<dbReference type="Proteomes" id="UP001139409">
    <property type="component" value="Unassembled WGS sequence"/>
</dbReference>
<dbReference type="EMBL" id="JAIXNE010000001">
    <property type="protein sequence ID" value="MCA6073468.1"/>
    <property type="molecule type" value="Genomic_DNA"/>
</dbReference>
<proteinExistence type="predicted"/>
<dbReference type="AlphaFoldDB" id="A0A9X1HJV7"/>
<organism evidence="1 2">
    <name type="scientific">Fulvivirga sedimenti</name>
    <dbReference type="NCBI Taxonomy" id="2879465"/>
    <lineage>
        <taxon>Bacteria</taxon>
        <taxon>Pseudomonadati</taxon>
        <taxon>Bacteroidota</taxon>
        <taxon>Cytophagia</taxon>
        <taxon>Cytophagales</taxon>
        <taxon>Fulvivirgaceae</taxon>
        <taxon>Fulvivirga</taxon>
    </lineage>
</organism>
<protein>
    <recommendedName>
        <fullName evidence="3">Outer membrane protein beta-barrel domain-containing protein</fullName>
    </recommendedName>
</protein>
<sequence length="253" mass="28613">MKVTYYLVFFLFITNGLIAQRKDSSGTKYTPYELMSSFYNDNFRPFKKGNVYLGAAFSLQNRKLTNSSNILVNVVDGERLNYDLLLGTGYFIGEYGMVGLDIKYYQSKFQGDVIQQPDTVQSNTITRGFSLTPNFRTAIPLTRNERLSFFVVMGATVGSSNSLTRNITNPDVVDKVYSEDINFRLGVSPGVTFFAIESFAFEIQLDLLGYELSVSDKRTNEGPESRVINQSVDFKINLLSLQLGLAYYFNTKK</sequence>
<reference evidence="1" key="1">
    <citation type="submission" date="2021-09" db="EMBL/GenBank/DDBJ databases">
        <title>Fulvivirga sp. isolated from coastal sediment.</title>
        <authorList>
            <person name="Yu H."/>
        </authorList>
    </citation>
    <scope>NUCLEOTIDE SEQUENCE</scope>
    <source>
        <strain evidence="1">1062</strain>
    </source>
</reference>
<gene>
    <name evidence="1" type="ORF">LDX50_01235</name>
</gene>